<reference evidence="2" key="1">
    <citation type="submission" date="2023-10" db="EMBL/GenBank/DDBJ databases">
        <authorList>
            <person name="Chen Y."/>
            <person name="Shah S."/>
            <person name="Dougan E. K."/>
            <person name="Thang M."/>
            <person name="Chan C."/>
        </authorList>
    </citation>
    <scope>NUCLEOTIDE SEQUENCE [LARGE SCALE GENOMIC DNA]</scope>
</reference>
<feature type="region of interest" description="Disordered" evidence="1">
    <location>
        <begin position="113"/>
        <end position="135"/>
    </location>
</feature>
<accession>A0ABN9WW15</accession>
<name>A0ABN9WW15_9DINO</name>
<evidence type="ECO:0000313" key="3">
    <source>
        <dbReference type="Proteomes" id="UP001189429"/>
    </source>
</evidence>
<keyword evidence="3" id="KW-1185">Reference proteome</keyword>
<evidence type="ECO:0008006" key="4">
    <source>
        <dbReference type="Google" id="ProtNLM"/>
    </source>
</evidence>
<dbReference type="EMBL" id="CAUYUJ010019414">
    <property type="protein sequence ID" value="CAK0891011.1"/>
    <property type="molecule type" value="Genomic_DNA"/>
</dbReference>
<dbReference type="SUPFAM" id="SSF51197">
    <property type="entry name" value="Clavaminate synthase-like"/>
    <property type="match status" value="1"/>
</dbReference>
<comment type="caution">
    <text evidence="2">The sequence shown here is derived from an EMBL/GenBank/DDBJ whole genome shotgun (WGS) entry which is preliminary data.</text>
</comment>
<feature type="compositionally biased region" description="Low complexity" evidence="1">
    <location>
        <begin position="113"/>
        <end position="127"/>
    </location>
</feature>
<sequence length="135" mass="14978">MFTVHPLTGENGAMRILPGQPSVDKVYRQQEHPPPKLDGEPWPSRRSQLFPLPAGCGILRDIRVWHGGVPNSTGEDRHLAVLQFYSRRVLRLCPLWKESVAGACQRVPCAPSCRRGPSRSSPPRSCCAKATRSRG</sequence>
<gene>
    <name evidence="2" type="ORF">PCOR1329_LOCUS71071</name>
</gene>
<dbReference type="Gene3D" id="2.60.120.620">
    <property type="entry name" value="q2cbj1_9rhob like domain"/>
    <property type="match status" value="1"/>
</dbReference>
<dbReference type="Proteomes" id="UP001189429">
    <property type="component" value="Unassembled WGS sequence"/>
</dbReference>
<organism evidence="2 3">
    <name type="scientific">Prorocentrum cordatum</name>
    <dbReference type="NCBI Taxonomy" id="2364126"/>
    <lineage>
        <taxon>Eukaryota</taxon>
        <taxon>Sar</taxon>
        <taxon>Alveolata</taxon>
        <taxon>Dinophyceae</taxon>
        <taxon>Prorocentrales</taxon>
        <taxon>Prorocentraceae</taxon>
        <taxon>Prorocentrum</taxon>
    </lineage>
</organism>
<evidence type="ECO:0000256" key="1">
    <source>
        <dbReference type="SAM" id="MobiDB-lite"/>
    </source>
</evidence>
<evidence type="ECO:0000313" key="2">
    <source>
        <dbReference type="EMBL" id="CAK0891011.1"/>
    </source>
</evidence>
<protein>
    <recommendedName>
        <fullName evidence="4">Phytanoyl-CoA dioxygenase family protein</fullName>
    </recommendedName>
</protein>
<proteinExistence type="predicted"/>